<keyword evidence="1" id="KW-0812">Transmembrane</keyword>
<dbReference type="Proteomes" id="UP000270673">
    <property type="component" value="Chromosome"/>
</dbReference>
<name>A0A3Q9IPE2_9BACT</name>
<organism evidence="2 3">
    <name type="scientific">Butyricimonas faecalis</name>
    <dbReference type="NCBI Taxonomy" id="2093856"/>
    <lineage>
        <taxon>Bacteria</taxon>
        <taxon>Pseudomonadati</taxon>
        <taxon>Bacteroidota</taxon>
        <taxon>Bacteroidia</taxon>
        <taxon>Bacteroidales</taxon>
        <taxon>Odoribacteraceae</taxon>
        <taxon>Butyricimonas</taxon>
    </lineage>
</organism>
<keyword evidence="1" id="KW-1133">Transmembrane helix</keyword>
<dbReference type="AlphaFoldDB" id="A0A3Q9IPE2"/>
<evidence type="ECO:0000256" key="1">
    <source>
        <dbReference type="SAM" id="Phobius"/>
    </source>
</evidence>
<proteinExistence type="predicted"/>
<reference evidence="2 3" key="1">
    <citation type="submission" date="2018-10" db="EMBL/GenBank/DDBJ databases">
        <title>Butyricimonas faecalis sp. nov., isolated from human faeces and emended description of the genus Butyricimonas.</title>
        <authorList>
            <person name="Le Roy T."/>
            <person name="Van der Smissen P."/>
            <person name="Paquot A."/>
            <person name="Delzenne N."/>
            <person name="Muccioli G."/>
            <person name="Collet J.-F."/>
            <person name="Cani P.D."/>
        </authorList>
    </citation>
    <scope>NUCLEOTIDE SEQUENCE [LARGE SCALE GENOMIC DNA]</scope>
    <source>
        <strain evidence="2 3">H184</strain>
    </source>
</reference>
<dbReference type="KEGG" id="buy:D8S85_14190"/>
<dbReference type="EMBL" id="CP032819">
    <property type="protein sequence ID" value="AZS30581.1"/>
    <property type="molecule type" value="Genomic_DNA"/>
</dbReference>
<evidence type="ECO:0000313" key="2">
    <source>
        <dbReference type="EMBL" id="AZS30581.1"/>
    </source>
</evidence>
<accession>A0A3Q9IPE2</accession>
<dbReference type="RefSeq" id="WP_106481233.1">
    <property type="nucleotide sequence ID" value="NZ_CP032819.1"/>
</dbReference>
<protein>
    <submittedName>
        <fullName evidence="2">Uncharacterized protein</fullName>
    </submittedName>
</protein>
<sequence length="157" mass="18356">MKKYRRSFWAASCVNSMIIPWIVAFVFSYLSVKDRIDISRVLSFYGLIFGGIPTLVILTYFFVSEFYVVLSDDALILKNAICPFWKKKVYYNDMVKVKIIYYGGGPSIPFMKIATTKAQRSGRYYLDRVRLKDFPEIIDVLREKGIEVYVNGMECFR</sequence>
<gene>
    <name evidence="2" type="ORF">D8S85_14190</name>
</gene>
<feature type="transmembrane region" description="Helical" evidence="1">
    <location>
        <begin position="42"/>
        <end position="63"/>
    </location>
</feature>
<keyword evidence="3" id="KW-1185">Reference proteome</keyword>
<dbReference type="OrthoDB" id="1105022at2"/>
<keyword evidence="1" id="KW-0472">Membrane</keyword>
<evidence type="ECO:0000313" key="3">
    <source>
        <dbReference type="Proteomes" id="UP000270673"/>
    </source>
</evidence>
<feature type="transmembrane region" description="Helical" evidence="1">
    <location>
        <begin position="7"/>
        <end position="30"/>
    </location>
</feature>